<name>A0ABS9BPD1_9BACT</name>
<gene>
    <name evidence="1" type="ORF">L0U88_20735</name>
</gene>
<organism evidence="1 2">
    <name type="scientific">Flavihumibacter fluminis</name>
    <dbReference type="NCBI Taxonomy" id="2909236"/>
    <lineage>
        <taxon>Bacteria</taxon>
        <taxon>Pseudomonadati</taxon>
        <taxon>Bacteroidota</taxon>
        <taxon>Chitinophagia</taxon>
        <taxon>Chitinophagales</taxon>
        <taxon>Chitinophagaceae</taxon>
        <taxon>Flavihumibacter</taxon>
    </lineage>
</organism>
<reference evidence="1 2" key="1">
    <citation type="submission" date="2022-01" db="EMBL/GenBank/DDBJ databases">
        <title>Flavihumibacter sp. nov., isolated from sediment of a river.</title>
        <authorList>
            <person name="Liu H."/>
        </authorList>
    </citation>
    <scope>NUCLEOTIDE SEQUENCE [LARGE SCALE GENOMIC DNA]</scope>
    <source>
        <strain evidence="1 2">RY-1</strain>
    </source>
</reference>
<dbReference type="Proteomes" id="UP001200145">
    <property type="component" value="Unassembled WGS sequence"/>
</dbReference>
<accession>A0ABS9BPD1</accession>
<feature type="non-terminal residue" evidence="1">
    <location>
        <position position="1"/>
    </location>
</feature>
<protein>
    <submittedName>
        <fullName evidence="1">Uncharacterized protein</fullName>
    </submittedName>
</protein>
<evidence type="ECO:0000313" key="2">
    <source>
        <dbReference type="Proteomes" id="UP001200145"/>
    </source>
</evidence>
<dbReference type="RefSeq" id="WP_234868783.1">
    <property type="nucleotide sequence ID" value="NZ_JAKEVY010000024.1"/>
</dbReference>
<proteinExistence type="predicted"/>
<dbReference type="EMBL" id="JAKEVY010000024">
    <property type="protein sequence ID" value="MCF1717079.1"/>
    <property type="molecule type" value="Genomic_DNA"/>
</dbReference>
<evidence type="ECO:0000313" key="1">
    <source>
        <dbReference type="EMBL" id="MCF1717079.1"/>
    </source>
</evidence>
<sequence length="97" mass="11465">PIFRYNPDKGVTPQEAFDLSGNPAMDKIWPTYELKYLENGRQKTMEVAMTFADFALTEARFRKHFRKAPRDTWNENMIVLADFLELPESEREGKFPY</sequence>
<keyword evidence="2" id="KW-1185">Reference proteome</keyword>
<comment type="caution">
    <text evidence="1">The sequence shown here is derived from an EMBL/GenBank/DDBJ whole genome shotgun (WGS) entry which is preliminary data.</text>
</comment>
<feature type="non-terminal residue" evidence="1">
    <location>
        <position position="97"/>
    </location>
</feature>